<evidence type="ECO:0000313" key="2">
    <source>
        <dbReference type="EMBL" id="QGA27214.1"/>
    </source>
</evidence>
<feature type="transmembrane region" description="Helical" evidence="1">
    <location>
        <begin position="35"/>
        <end position="56"/>
    </location>
</feature>
<dbReference type="KEGG" id="sphe:GFH32_13250"/>
<keyword evidence="1" id="KW-1133">Transmembrane helix</keyword>
<name>A0A5Q0QD18_9SPHI</name>
<keyword evidence="1" id="KW-0812">Transmembrane</keyword>
<feature type="transmembrane region" description="Helical" evidence="1">
    <location>
        <begin position="5"/>
        <end position="23"/>
    </location>
</feature>
<sequence length="64" mass="7523">MKKFILTSLGAMVLFGVTWYLYNKKHPTEAVYWKLLYSIFITFILGVFIVFLGSMLKRKNSKNI</sequence>
<dbReference type="Proteomes" id="UP000326921">
    <property type="component" value="Chromosome"/>
</dbReference>
<dbReference type="AlphaFoldDB" id="A0A5Q0QD18"/>
<dbReference type="EMBL" id="CP045652">
    <property type="protein sequence ID" value="QGA27214.1"/>
    <property type="molecule type" value="Genomic_DNA"/>
</dbReference>
<proteinExistence type="predicted"/>
<accession>A0A5Q0QD18</accession>
<evidence type="ECO:0000256" key="1">
    <source>
        <dbReference type="SAM" id="Phobius"/>
    </source>
</evidence>
<evidence type="ECO:0000313" key="3">
    <source>
        <dbReference type="Proteomes" id="UP000326921"/>
    </source>
</evidence>
<keyword evidence="3" id="KW-1185">Reference proteome</keyword>
<keyword evidence="1" id="KW-0472">Membrane</keyword>
<organism evidence="2 3">
    <name type="scientific">Sphingobacterium zhuxiongii</name>
    <dbReference type="NCBI Taxonomy" id="2662364"/>
    <lineage>
        <taxon>Bacteria</taxon>
        <taxon>Pseudomonadati</taxon>
        <taxon>Bacteroidota</taxon>
        <taxon>Sphingobacteriia</taxon>
        <taxon>Sphingobacteriales</taxon>
        <taxon>Sphingobacteriaceae</taxon>
        <taxon>Sphingobacterium</taxon>
    </lineage>
</organism>
<reference evidence="2 3" key="1">
    <citation type="submission" date="2019-10" db="EMBL/GenBank/DDBJ databases">
        <authorList>
            <person name="Dong K."/>
        </authorList>
    </citation>
    <scope>NUCLEOTIDE SEQUENCE [LARGE SCALE GENOMIC DNA]</scope>
    <source>
        <strain evidence="3">dk4302</strain>
    </source>
</reference>
<protein>
    <submittedName>
        <fullName evidence="2">Uncharacterized protein</fullName>
    </submittedName>
</protein>
<dbReference type="RefSeq" id="WP_153512054.1">
    <property type="nucleotide sequence ID" value="NZ_CP045652.1"/>
</dbReference>
<gene>
    <name evidence="2" type="ORF">GFH32_13250</name>
</gene>